<accession>A0A9K3CXY7</accession>
<feature type="coiled-coil region" evidence="1">
    <location>
        <begin position="389"/>
        <end position="416"/>
    </location>
</feature>
<proteinExistence type="predicted"/>
<feature type="region of interest" description="Disordered" evidence="2">
    <location>
        <begin position="68"/>
        <end position="96"/>
    </location>
</feature>
<evidence type="ECO:0000256" key="2">
    <source>
        <dbReference type="SAM" id="MobiDB-lite"/>
    </source>
</evidence>
<evidence type="ECO:0000256" key="1">
    <source>
        <dbReference type="SAM" id="Coils"/>
    </source>
</evidence>
<name>A0A9K3CXY7_9EUKA</name>
<sequence length="755" mass="83259">SHQIFGLDVQKIVTVVEWVTTRVKRVRKQMGDMNKRTTEAYFQSSFDPDKAVQGGILPKSYRLQAAADLESEHKRRKKRARKAMKQQDEEEESEEEVSVIGEMALAVLENAERERETVSRSSALSMARKGAHKDYAALEEAMSYSGVSTAVVPLSDDPERRERLSSELYRCRGEVERLTAMVQPLKDSVKQAQAETQAHKKSIPARRRDIAAFGEHLKAAPAQEQQMLRGLLDSLHKSRQASERAVTVTQTAQVKVAELKARCVTLATAPVPEEVQLIEAQAAPALPPKIQSAVNRIRHLETQIEGFCTPAELGQIQAKFREISCMQASMMLAAQTVHMRYNADIDRLKTIETESALLEAVISVLKKKGNRKKVLKSIGEAHRHGEINLARCQNSIRESSSKAQALERSVAQETQEEQRYHRLIAQVESLLRQRSDGETATTRDTEAGGEGDTEWLNEYSDEFSGWEEEEERERERQRDREAEEEAEAEAETEADTEREPSSVDEGEVPSMAPIPETEKETEGEGEWTEALDADRESVLAELGLGVSDPFHTESPSVSVLDTDMVSPLDIMGATPPQKEESESEDFGSEDSDSIEAPVDATPVEAEAEAEVPEVVEEAEVETEVETKSPATILEEVVEAEPEPTAEAVPVPEAVPETEAPTEPEVEAEAEAPAEDDLLADVGLDDMDLEGDLEGMDDIDLDGMDLDGLDDVELDVVEADVATEPAAPLPVAEASPNDETDTLLADVDDLLADMDM</sequence>
<evidence type="ECO:0000313" key="3">
    <source>
        <dbReference type="EMBL" id="GIQ84470.1"/>
    </source>
</evidence>
<feature type="region of interest" description="Disordered" evidence="2">
    <location>
        <begin position="567"/>
        <end position="675"/>
    </location>
</feature>
<feature type="non-terminal residue" evidence="3">
    <location>
        <position position="755"/>
    </location>
</feature>
<dbReference type="Proteomes" id="UP000265618">
    <property type="component" value="Unassembled WGS sequence"/>
</dbReference>
<protein>
    <submittedName>
        <fullName evidence="3">Uncharacterized protein</fullName>
    </submittedName>
</protein>
<feature type="compositionally biased region" description="Acidic residues" evidence="2">
    <location>
        <begin position="447"/>
        <end position="472"/>
    </location>
</feature>
<feature type="compositionally biased region" description="Basic residues" evidence="2">
    <location>
        <begin position="74"/>
        <end position="84"/>
    </location>
</feature>
<feature type="region of interest" description="Disordered" evidence="2">
    <location>
        <begin position="431"/>
        <end position="536"/>
    </location>
</feature>
<feature type="compositionally biased region" description="Low complexity" evidence="2">
    <location>
        <begin position="644"/>
        <end position="658"/>
    </location>
</feature>
<keyword evidence="4" id="KW-1185">Reference proteome</keyword>
<dbReference type="EMBL" id="BDIP01001469">
    <property type="protein sequence ID" value="GIQ84470.1"/>
    <property type="molecule type" value="Genomic_DNA"/>
</dbReference>
<dbReference type="AlphaFoldDB" id="A0A9K3CXY7"/>
<organism evidence="3 4">
    <name type="scientific">Kipferlia bialata</name>
    <dbReference type="NCBI Taxonomy" id="797122"/>
    <lineage>
        <taxon>Eukaryota</taxon>
        <taxon>Metamonada</taxon>
        <taxon>Carpediemonas-like organisms</taxon>
        <taxon>Kipferlia</taxon>
    </lineage>
</organism>
<gene>
    <name evidence="3" type="ORF">KIPB_005965</name>
</gene>
<feature type="compositionally biased region" description="Basic and acidic residues" evidence="2">
    <location>
        <begin position="431"/>
        <end position="446"/>
    </location>
</feature>
<feature type="compositionally biased region" description="Acidic residues" evidence="2">
    <location>
        <begin position="581"/>
        <end position="593"/>
    </location>
</feature>
<feature type="compositionally biased region" description="Acidic residues" evidence="2">
    <location>
        <begin position="605"/>
        <end position="623"/>
    </location>
</feature>
<feature type="compositionally biased region" description="Acidic residues" evidence="2">
    <location>
        <begin position="659"/>
        <end position="675"/>
    </location>
</feature>
<evidence type="ECO:0000313" key="4">
    <source>
        <dbReference type="Proteomes" id="UP000265618"/>
    </source>
</evidence>
<comment type="caution">
    <text evidence="3">The sequence shown here is derived from an EMBL/GenBank/DDBJ whole genome shotgun (WGS) entry which is preliminary data.</text>
</comment>
<keyword evidence="1" id="KW-0175">Coiled coil</keyword>
<reference evidence="3 4" key="1">
    <citation type="journal article" date="2018" name="PLoS ONE">
        <title>The draft genome of Kipferlia bialata reveals reductive genome evolution in fornicate parasites.</title>
        <authorList>
            <person name="Tanifuji G."/>
            <person name="Takabayashi S."/>
            <person name="Kume K."/>
            <person name="Takagi M."/>
            <person name="Nakayama T."/>
            <person name="Kamikawa R."/>
            <person name="Inagaki Y."/>
            <person name="Hashimoto T."/>
        </authorList>
    </citation>
    <scope>NUCLEOTIDE SEQUENCE [LARGE SCALE GENOMIC DNA]</scope>
    <source>
        <strain evidence="3">NY0173</strain>
    </source>
</reference>
<feature type="compositionally biased region" description="Low complexity" evidence="2">
    <location>
        <begin position="595"/>
        <end position="604"/>
    </location>
</feature>
<feature type="region of interest" description="Disordered" evidence="2">
    <location>
        <begin position="722"/>
        <end position="741"/>
    </location>
</feature>
<feature type="compositionally biased region" description="Acidic residues" evidence="2">
    <location>
        <begin position="482"/>
        <end position="494"/>
    </location>
</feature>